<dbReference type="Pfam" id="PF00406">
    <property type="entry name" value="ADK"/>
    <property type="match status" value="1"/>
</dbReference>
<comment type="similarity">
    <text evidence="1 7">Belongs to the adenylate kinase family.</text>
</comment>
<proteinExistence type="inferred from homology"/>
<evidence type="ECO:0000256" key="5">
    <source>
        <dbReference type="ARBA" id="ARBA00022777"/>
    </source>
</evidence>
<keyword evidence="3 7" id="KW-0808">Transferase</keyword>
<evidence type="ECO:0000256" key="6">
    <source>
        <dbReference type="ARBA" id="ARBA00031517"/>
    </source>
</evidence>
<evidence type="ECO:0000256" key="2">
    <source>
        <dbReference type="ARBA" id="ARBA00012955"/>
    </source>
</evidence>
<evidence type="ECO:0000256" key="4">
    <source>
        <dbReference type="ARBA" id="ARBA00022741"/>
    </source>
</evidence>
<evidence type="ECO:0000313" key="8">
    <source>
        <dbReference type="EMBL" id="KAK7336049.1"/>
    </source>
</evidence>
<reference evidence="8 9" key="1">
    <citation type="submission" date="2024-01" db="EMBL/GenBank/DDBJ databases">
        <title>The genomes of 5 underutilized Papilionoideae crops provide insights into root nodulation and disease resistanc.</title>
        <authorList>
            <person name="Jiang F."/>
        </authorList>
    </citation>
    <scope>NUCLEOTIDE SEQUENCE [LARGE SCALE GENOMIC DNA]</scope>
    <source>
        <strain evidence="8">LVBAO_FW01</strain>
        <tissue evidence="8">Leaves</tissue>
    </source>
</reference>
<dbReference type="InterPro" id="IPR027417">
    <property type="entry name" value="P-loop_NTPase"/>
</dbReference>
<protein>
    <recommendedName>
        <fullName evidence="2">adenylate kinase</fullName>
        <ecNumber evidence="2">2.7.4.3</ecNumber>
    </recommendedName>
    <alternativeName>
        <fullName evidence="6">ATP:AMP phosphotransferase</fullName>
    </alternativeName>
</protein>
<organism evidence="8 9">
    <name type="scientific">Canavalia gladiata</name>
    <name type="common">Sword bean</name>
    <name type="synonym">Dolichos gladiatus</name>
    <dbReference type="NCBI Taxonomy" id="3824"/>
    <lineage>
        <taxon>Eukaryota</taxon>
        <taxon>Viridiplantae</taxon>
        <taxon>Streptophyta</taxon>
        <taxon>Embryophyta</taxon>
        <taxon>Tracheophyta</taxon>
        <taxon>Spermatophyta</taxon>
        <taxon>Magnoliopsida</taxon>
        <taxon>eudicotyledons</taxon>
        <taxon>Gunneridae</taxon>
        <taxon>Pentapetalae</taxon>
        <taxon>rosids</taxon>
        <taxon>fabids</taxon>
        <taxon>Fabales</taxon>
        <taxon>Fabaceae</taxon>
        <taxon>Papilionoideae</taxon>
        <taxon>50 kb inversion clade</taxon>
        <taxon>NPAAA clade</taxon>
        <taxon>indigoferoid/millettioid clade</taxon>
        <taxon>Phaseoleae</taxon>
        <taxon>Canavalia</taxon>
    </lineage>
</organism>
<keyword evidence="9" id="KW-1185">Reference proteome</keyword>
<dbReference type="EMBL" id="JAYMYQ010000004">
    <property type="protein sequence ID" value="KAK7336049.1"/>
    <property type="molecule type" value="Genomic_DNA"/>
</dbReference>
<gene>
    <name evidence="8" type="ORF">VNO77_16577</name>
</gene>
<dbReference type="CDD" id="cd01428">
    <property type="entry name" value="ADK"/>
    <property type="match status" value="1"/>
</dbReference>
<dbReference type="GO" id="GO:0005524">
    <property type="term" value="F:ATP binding"/>
    <property type="evidence" value="ECO:0007669"/>
    <property type="project" value="InterPro"/>
</dbReference>
<dbReference type="SUPFAM" id="SSF52540">
    <property type="entry name" value="P-loop containing nucleoside triphosphate hydrolases"/>
    <property type="match status" value="1"/>
</dbReference>
<evidence type="ECO:0000313" key="9">
    <source>
        <dbReference type="Proteomes" id="UP001367508"/>
    </source>
</evidence>
<name>A0AAN9QHX4_CANGL</name>
<evidence type="ECO:0000256" key="1">
    <source>
        <dbReference type="ARBA" id="ARBA00007220"/>
    </source>
</evidence>
<keyword evidence="4" id="KW-0547">Nucleotide-binding</keyword>
<dbReference type="PANTHER" id="PTHR23359">
    <property type="entry name" value="NUCLEOTIDE KINASE"/>
    <property type="match status" value="1"/>
</dbReference>
<dbReference type="Gene3D" id="3.40.50.300">
    <property type="entry name" value="P-loop containing nucleotide triphosphate hydrolases"/>
    <property type="match status" value="1"/>
</dbReference>
<dbReference type="Proteomes" id="UP001367508">
    <property type="component" value="Unassembled WGS sequence"/>
</dbReference>
<dbReference type="AlphaFoldDB" id="A0AAN9QHX4"/>
<comment type="caution">
    <text evidence="8">The sequence shown here is derived from an EMBL/GenBank/DDBJ whole genome shotgun (WGS) entry which is preliminary data.</text>
</comment>
<keyword evidence="5 7" id="KW-0418">Kinase</keyword>
<dbReference type="InterPro" id="IPR000850">
    <property type="entry name" value="Adenylat/UMP-CMP_kin"/>
</dbReference>
<dbReference type="PROSITE" id="PS00113">
    <property type="entry name" value="ADENYLATE_KINASE"/>
    <property type="match status" value="1"/>
</dbReference>
<dbReference type="InterPro" id="IPR033690">
    <property type="entry name" value="Adenylat_kinase_CS"/>
</dbReference>
<dbReference type="EC" id="2.7.4.3" evidence="2"/>
<accession>A0AAN9QHX4</accession>
<sequence>MAAIARLRAATPMKAFGFRSKRAFGSAAAVQYYPYDDDEEECAPHGMLDSQGCTPERGVQWVMIGEPGSKRHLFSQRLSKLLQVPHISMASLLSQELNPRSSLYQQIAYALDHGKLVPEDIVFGLLSKRLDDGYMRGETGFILDGFPRTRIQAEILDHIAPVDLVVNFKCSKEDLVKKNLGTGTFNSCLVSSSSTPTKQLQDEHVQKHAEECKLLEDYYRKQKKLLNFEVAGATGETWQGLLAALHLQHVNALNSSQKLTA</sequence>
<evidence type="ECO:0000256" key="7">
    <source>
        <dbReference type="RuleBase" id="RU003330"/>
    </source>
</evidence>
<dbReference type="PRINTS" id="PR00094">
    <property type="entry name" value="ADENYLTKNASE"/>
</dbReference>
<dbReference type="GO" id="GO:0004017">
    <property type="term" value="F:AMP kinase activity"/>
    <property type="evidence" value="ECO:0007669"/>
    <property type="project" value="UniProtKB-EC"/>
</dbReference>
<evidence type="ECO:0000256" key="3">
    <source>
        <dbReference type="ARBA" id="ARBA00022679"/>
    </source>
</evidence>